<evidence type="ECO:0008006" key="4">
    <source>
        <dbReference type="Google" id="ProtNLM"/>
    </source>
</evidence>
<dbReference type="EMBL" id="DSLG01000004">
    <property type="protein sequence ID" value="HEA87090.1"/>
    <property type="molecule type" value="Genomic_DNA"/>
</dbReference>
<gene>
    <name evidence="2" type="ORF">ENP94_03660</name>
    <name evidence="3" type="ORF">ENS16_06085</name>
</gene>
<protein>
    <recommendedName>
        <fullName evidence="4">DUF5362 domain-containing protein</fullName>
    </recommendedName>
</protein>
<reference evidence="2" key="1">
    <citation type="journal article" date="2020" name="mSystems">
        <title>Genome- and Community-Level Interaction Insights into Carbon Utilization and Element Cycling Functions of Hydrothermarchaeota in Hydrothermal Sediment.</title>
        <authorList>
            <person name="Zhou Z."/>
            <person name="Liu Y."/>
            <person name="Xu W."/>
            <person name="Pan J."/>
            <person name="Luo Z.H."/>
            <person name="Li M."/>
        </authorList>
    </citation>
    <scope>NUCLEOTIDE SEQUENCE [LARGE SCALE GENOMIC DNA]</scope>
    <source>
        <strain evidence="2">SpSt-265</strain>
        <strain evidence="3">SpSt-465</strain>
    </source>
</reference>
<proteinExistence type="predicted"/>
<dbReference type="AlphaFoldDB" id="A0A7C1SN81"/>
<dbReference type="EMBL" id="DSTU01000007">
    <property type="protein sequence ID" value="HFJ54240.1"/>
    <property type="molecule type" value="Genomic_DNA"/>
</dbReference>
<organism evidence="2">
    <name type="scientific">candidate division WOR-3 bacterium</name>
    <dbReference type="NCBI Taxonomy" id="2052148"/>
    <lineage>
        <taxon>Bacteria</taxon>
        <taxon>Bacteria division WOR-3</taxon>
    </lineage>
</organism>
<comment type="caution">
    <text evidence="2">The sequence shown here is derived from an EMBL/GenBank/DDBJ whole genome shotgun (WGS) entry which is preliminary data.</text>
</comment>
<dbReference type="Pfam" id="PF17319">
    <property type="entry name" value="DUF5362"/>
    <property type="match status" value="1"/>
</dbReference>
<keyword evidence="1" id="KW-1133">Transmembrane helix</keyword>
<sequence>MEASVSAIAGADRIKSNIQGMKGWLKLLGIVQIVAGILQALTLFGIFWAWLPIWLGIILNGAANKAGEYVEKGDEQALEEFTGKLKLYFIINGVMMIISLAVVALALMVLGLLAILGVISLPSLMENFWD</sequence>
<feature type="transmembrane region" description="Helical" evidence="1">
    <location>
        <begin position="23"/>
        <end position="51"/>
    </location>
</feature>
<keyword evidence="1" id="KW-0812">Transmembrane</keyword>
<dbReference type="InterPro" id="IPR035287">
    <property type="entry name" value="DUF5362"/>
</dbReference>
<feature type="transmembrane region" description="Helical" evidence="1">
    <location>
        <begin position="87"/>
        <end position="119"/>
    </location>
</feature>
<name>A0A7C1SN81_UNCW3</name>
<evidence type="ECO:0000313" key="3">
    <source>
        <dbReference type="EMBL" id="HFJ54240.1"/>
    </source>
</evidence>
<evidence type="ECO:0000313" key="2">
    <source>
        <dbReference type="EMBL" id="HEA87090.1"/>
    </source>
</evidence>
<accession>A0A7C1SN81</accession>
<evidence type="ECO:0000256" key="1">
    <source>
        <dbReference type="SAM" id="Phobius"/>
    </source>
</evidence>
<keyword evidence="1" id="KW-0472">Membrane</keyword>